<dbReference type="Pfam" id="PF00856">
    <property type="entry name" value="SET"/>
    <property type="match status" value="1"/>
</dbReference>
<keyword evidence="2 4" id="KW-0863">Zinc-finger</keyword>
<evidence type="ECO:0000256" key="4">
    <source>
        <dbReference type="PROSITE-ProRule" id="PRU00134"/>
    </source>
</evidence>
<evidence type="ECO:0000256" key="1">
    <source>
        <dbReference type="ARBA" id="ARBA00022723"/>
    </source>
</evidence>
<dbReference type="Gene3D" id="1.25.40.10">
    <property type="entry name" value="Tetratricopeptide repeat domain"/>
    <property type="match status" value="1"/>
</dbReference>
<name>A0ABQ5RUW9_9CHLO</name>
<dbReference type="PROSITE" id="PS50865">
    <property type="entry name" value="ZF_MYND_2"/>
    <property type="match status" value="1"/>
</dbReference>
<dbReference type="EMBL" id="BSDZ01000010">
    <property type="protein sequence ID" value="GLI61325.1"/>
    <property type="molecule type" value="Genomic_DNA"/>
</dbReference>
<organism evidence="8 9">
    <name type="scientific">Volvox africanus</name>
    <dbReference type="NCBI Taxonomy" id="51714"/>
    <lineage>
        <taxon>Eukaryota</taxon>
        <taxon>Viridiplantae</taxon>
        <taxon>Chlorophyta</taxon>
        <taxon>core chlorophytes</taxon>
        <taxon>Chlorophyceae</taxon>
        <taxon>CS clade</taxon>
        <taxon>Chlamydomonadales</taxon>
        <taxon>Volvocaceae</taxon>
        <taxon>Volvox</taxon>
    </lineage>
</organism>
<proteinExistence type="predicted"/>
<feature type="domain" description="MYND-type" evidence="7">
    <location>
        <begin position="59"/>
        <end position="98"/>
    </location>
</feature>
<dbReference type="InterPro" id="IPR011990">
    <property type="entry name" value="TPR-like_helical_dom_sf"/>
</dbReference>
<dbReference type="SUPFAM" id="SSF82199">
    <property type="entry name" value="SET domain"/>
    <property type="match status" value="2"/>
</dbReference>
<evidence type="ECO:0000256" key="5">
    <source>
        <dbReference type="SAM" id="MobiDB-lite"/>
    </source>
</evidence>
<dbReference type="Gene3D" id="2.170.270.10">
    <property type="entry name" value="SET domain"/>
    <property type="match status" value="1"/>
</dbReference>
<dbReference type="PANTHER" id="PTHR12197">
    <property type="entry name" value="HISTONE-LYSINE N-METHYLTRANSFERASE SMYD"/>
    <property type="match status" value="1"/>
</dbReference>
<dbReference type="PANTHER" id="PTHR12197:SF251">
    <property type="entry name" value="EG:BACR7C10.4 PROTEIN"/>
    <property type="match status" value="1"/>
</dbReference>
<feature type="compositionally biased region" description="Low complexity" evidence="5">
    <location>
        <begin position="706"/>
        <end position="726"/>
    </location>
</feature>
<gene>
    <name evidence="8" type="ORF">VaNZ11_003682</name>
</gene>
<evidence type="ECO:0000256" key="3">
    <source>
        <dbReference type="ARBA" id="ARBA00022833"/>
    </source>
</evidence>
<evidence type="ECO:0000259" key="7">
    <source>
        <dbReference type="PROSITE" id="PS50865"/>
    </source>
</evidence>
<feature type="region of interest" description="Disordered" evidence="5">
    <location>
        <begin position="927"/>
        <end position="946"/>
    </location>
</feature>
<feature type="compositionally biased region" description="Gly residues" evidence="5">
    <location>
        <begin position="932"/>
        <end position="941"/>
    </location>
</feature>
<accession>A0ABQ5RUW9</accession>
<dbReference type="InterPro" id="IPR046341">
    <property type="entry name" value="SET_dom_sf"/>
</dbReference>
<dbReference type="PROSITE" id="PS50280">
    <property type="entry name" value="SET"/>
    <property type="match status" value="1"/>
</dbReference>
<dbReference type="InterPro" id="IPR050869">
    <property type="entry name" value="H3K4_H4K5_MeTrfase"/>
</dbReference>
<dbReference type="InterPro" id="IPR002893">
    <property type="entry name" value="Znf_MYND"/>
</dbReference>
<evidence type="ECO:0000259" key="6">
    <source>
        <dbReference type="PROSITE" id="PS50280"/>
    </source>
</evidence>
<reference evidence="8 9" key="1">
    <citation type="journal article" date="2023" name="IScience">
        <title>Expanded male sex-determining region conserved during the evolution of homothallism in the green alga Volvox.</title>
        <authorList>
            <person name="Yamamoto K."/>
            <person name="Matsuzaki R."/>
            <person name="Mahakham W."/>
            <person name="Heman W."/>
            <person name="Sekimoto H."/>
            <person name="Kawachi M."/>
            <person name="Minakuchi Y."/>
            <person name="Toyoda A."/>
            <person name="Nozaki H."/>
        </authorList>
    </citation>
    <scope>NUCLEOTIDE SEQUENCE [LARGE SCALE GENOMIC DNA]</scope>
    <source>
        <strain evidence="8 9">NIES-4468</strain>
    </source>
</reference>
<dbReference type="InterPro" id="IPR001214">
    <property type="entry name" value="SET_dom"/>
</dbReference>
<feature type="region of interest" description="Disordered" evidence="5">
    <location>
        <begin position="548"/>
        <end position="576"/>
    </location>
</feature>
<protein>
    <recommendedName>
        <fullName evidence="10">SET domain-containing protein</fullName>
    </recommendedName>
</protein>
<feature type="compositionally biased region" description="Polar residues" evidence="5">
    <location>
        <begin position="804"/>
        <end position="819"/>
    </location>
</feature>
<feature type="region of interest" description="Disordered" evidence="5">
    <location>
        <begin position="686"/>
        <end position="726"/>
    </location>
</feature>
<dbReference type="Proteomes" id="UP001165090">
    <property type="component" value="Unassembled WGS sequence"/>
</dbReference>
<evidence type="ECO:0008006" key="10">
    <source>
        <dbReference type="Google" id="ProtNLM"/>
    </source>
</evidence>
<feature type="domain" description="SET" evidence="6">
    <location>
        <begin position="14"/>
        <end position="310"/>
    </location>
</feature>
<feature type="region of interest" description="Disordered" evidence="5">
    <location>
        <begin position="339"/>
        <end position="377"/>
    </location>
</feature>
<evidence type="ECO:0000313" key="8">
    <source>
        <dbReference type="EMBL" id="GLI61325.1"/>
    </source>
</evidence>
<keyword evidence="9" id="KW-1185">Reference proteome</keyword>
<comment type="caution">
    <text evidence="8">The sequence shown here is derived from an EMBL/GenBank/DDBJ whole genome shotgun (WGS) entry which is preliminary data.</text>
</comment>
<keyword evidence="1" id="KW-0479">Metal-binding</keyword>
<feature type="region of interest" description="Disordered" evidence="5">
    <location>
        <begin position="794"/>
        <end position="820"/>
    </location>
</feature>
<keyword evidence="3" id="KW-0862">Zinc</keyword>
<evidence type="ECO:0000313" key="9">
    <source>
        <dbReference type="Proteomes" id="UP001165090"/>
    </source>
</evidence>
<sequence length="979" mass="103892">MESHHSFSNDELLDGFAVRFLFGKGRHLIATRPFAPGEIILKQDPYVSVLSGKQITCFCDFCYSNCQRPLRCSRSKLAHYCCKEHQRLAWTAGYKEECEALVRCSPRVPPPTIRMAARLLWRRARSLQQQQQQAQAQEVREVQRPGPVHVHHQPPWDSDHEGLWQLQHHWDRLDDRRKQLFAQMAIVTRQYMYGSSDIPCPSDDDGGEGATFGAKGVAAASHAAQPGLASRPGAWPGFRTVAQLLSLLCCNCHTVCDEELRPLGIALYPTGALVNHSCNPNSVQTFRGRTLLLKALTPLAPGDEVTIAYIELAATRQERREMLAESYFFDINATDAPPTPLPPLPDCVADTQAGTSPTSPPPAPPSHQAAPPSQCEGGISYHEPMAMEMDGAVSPITVTDDAVLASLIMCCHGETRNKEVMADGATAGSVTGFGSPRDQLITAAKSGPGCGGSDIAQPNSCRRSSPPGGVRPPPLLALDVSPNAQLHVYYTPSRCQPPWITDPRDSDLTCVEIKGNNGSDCDGGRSGRSQCASVPLSGGFLARLVTRQPNEPKEEQLDAIEEEEERQHAEEGMSKGGCGVGLSGRASYVLPDGADAADLVAHSLAMSSDLQHAQLHGMMLAGGRSGLDGSPGGASAAAVTCQPPSLGLSGAHSRTVLGAGPAPPHIELLAWGPWLADLVRVAGLHGNSPREGEAPSTSKEGGAPGMGQAAGPALAGSLQSLGAGSGPAAAEEYTYTTQPANTPPHPAVAALVRRCVEALQLAHQAETASGNGNAGEAIGMLQRAMKLLDGTTELGREGQQQQQHMQPGSTHNATDSNGVLSLGPSHILRQRLRSQLLKAAIDLGSSGGEGGCGPDVAVFDAGTTAEAWKVALQVARDLEPQYRLCYPHLAWPNMSLHYATLAKLEMLLGQPYRALRAASQALEGLRLTHGGPSSGAGGQQREGGVVEQVVRTAREAEAELQARAQGGAKRWGERCQDEL</sequence>
<evidence type="ECO:0000256" key="2">
    <source>
        <dbReference type="ARBA" id="ARBA00022771"/>
    </source>
</evidence>